<dbReference type="Gene3D" id="3.40.50.620">
    <property type="entry name" value="HUPs"/>
    <property type="match status" value="1"/>
</dbReference>
<dbReference type="InterPro" id="IPR036155">
    <property type="entry name" value="Crypto/Photolyase_N_sf"/>
</dbReference>
<reference evidence="8" key="1">
    <citation type="submission" date="2021-01" db="EMBL/GenBank/DDBJ databases">
        <title>Whole genome shotgun sequence of Virgisporangium ochraceum NBRC 16418.</title>
        <authorList>
            <person name="Komaki H."/>
            <person name="Tamura T."/>
        </authorList>
    </citation>
    <scope>NUCLEOTIDE SEQUENCE</scope>
    <source>
        <strain evidence="8">NBRC 16418</strain>
    </source>
</reference>
<gene>
    <name evidence="8" type="ORF">Voc01_009560</name>
</gene>
<evidence type="ECO:0000313" key="8">
    <source>
        <dbReference type="EMBL" id="GIJ66039.1"/>
    </source>
</evidence>
<comment type="cofactor">
    <cofactor evidence="4">
        <name>FAD</name>
        <dbReference type="ChEBI" id="CHEBI:57692"/>
    </cofactor>
    <text evidence="4">Binds 1 FAD per subunit.</text>
</comment>
<dbReference type="Pfam" id="PF00875">
    <property type="entry name" value="DNA_photolyase"/>
    <property type="match status" value="1"/>
</dbReference>
<feature type="site" description="Electron transfer via tryptophanyl radical" evidence="5">
    <location>
        <position position="357"/>
    </location>
</feature>
<evidence type="ECO:0000256" key="4">
    <source>
        <dbReference type="PIRSR" id="PIRSR602081-1"/>
    </source>
</evidence>
<dbReference type="AlphaFoldDB" id="A0A8J4E940"/>
<protein>
    <submittedName>
        <fullName evidence="8">Deoxyribodipyrimidine photo-lyase</fullName>
    </submittedName>
</protein>
<dbReference type="InterPro" id="IPR006050">
    <property type="entry name" value="DNA_photolyase_N"/>
</dbReference>
<evidence type="ECO:0000256" key="3">
    <source>
        <dbReference type="ARBA" id="ARBA00022991"/>
    </source>
</evidence>
<keyword evidence="3 6" id="KW-0157">Chromophore</keyword>
<keyword evidence="1 4" id="KW-0285">Flavoprotein</keyword>
<dbReference type="Pfam" id="PF03441">
    <property type="entry name" value="FAD_binding_7"/>
    <property type="match status" value="1"/>
</dbReference>
<dbReference type="InterPro" id="IPR036134">
    <property type="entry name" value="Crypto/Photolyase_FAD-like_sf"/>
</dbReference>
<dbReference type="InterPro" id="IPR002081">
    <property type="entry name" value="Cryptochrome/DNA_photolyase_1"/>
</dbReference>
<feature type="site" description="Electron transfer via tryptophanyl radical" evidence="5">
    <location>
        <position position="334"/>
    </location>
</feature>
<feature type="domain" description="Photolyase/cryptochrome alpha/beta" evidence="7">
    <location>
        <begin position="2"/>
        <end position="125"/>
    </location>
</feature>
<dbReference type="PANTHER" id="PTHR11455">
    <property type="entry name" value="CRYPTOCHROME"/>
    <property type="match status" value="1"/>
</dbReference>
<keyword evidence="2 4" id="KW-0274">FAD</keyword>
<dbReference type="PROSITE" id="PS51645">
    <property type="entry name" value="PHR_CRY_ALPHA_BETA"/>
    <property type="match status" value="1"/>
</dbReference>
<dbReference type="SUPFAM" id="SSF48173">
    <property type="entry name" value="Cryptochrome/photolyase FAD-binding domain"/>
    <property type="match status" value="1"/>
</dbReference>
<dbReference type="InterPro" id="IPR018394">
    <property type="entry name" value="DNA_photolyase_1_CS_C"/>
</dbReference>
<evidence type="ECO:0000259" key="7">
    <source>
        <dbReference type="PROSITE" id="PS51645"/>
    </source>
</evidence>
<dbReference type="SUPFAM" id="SSF52425">
    <property type="entry name" value="Cryptochrome/photolyase, N-terminal domain"/>
    <property type="match status" value="1"/>
</dbReference>
<evidence type="ECO:0000256" key="1">
    <source>
        <dbReference type="ARBA" id="ARBA00022630"/>
    </source>
</evidence>
<dbReference type="PANTHER" id="PTHR11455:SF9">
    <property type="entry name" value="CRYPTOCHROME CIRCADIAN CLOCK 5 ISOFORM X1"/>
    <property type="match status" value="1"/>
</dbReference>
<organism evidence="8 9">
    <name type="scientific">Virgisporangium ochraceum</name>
    <dbReference type="NCBI Taxonomy" id="65505"/>
    <lineage>
        <taxon>Bacteria</taxon>
        <taxon>Bacillati</taxon>
        <taxon>Actinomycetota</taxon>
        <taxon>Actinomycetes</taxon>
        <taxon>Micromonosporales</taxon>
        <taxon>Micromonosporaceae</taxon>
        <taxon>Virgisporangium</taxon>
    </lineage>
</organism>
<dbReference type="PRINTS" id="PR00147">
    <property type="entry name" value="DNAPHOTLYASE"/>
</dbReference>
<dbReference type="GO" id="GO:0071949">
    <property type="term" value="F:FAD binding"/>
    <property type="evidence" value="ECO:0007669"/>
    <property type="project" value="TreeGrafter"/>
</dbReference>
<dbReference type="Gene3D" id="1.10.579.10">
    <property type="entry name" value="DNA Cyclobutane Dipyrimidine Photolyase, subunit A, domain 3"/>
    <property type="match status" value="1"/>
</dbReference>
<feature type="binding site" evidence="4">
    <location>
        <begin position="251"/>
        <end position="258"/>
    </location>
    <ligand>
        <name>FAD</name>
        <dbReference type="ChEBI" id="CHEBI:57692"/>
    </ligand>
</feature>
<comment type="similarity">
    <text evidence="6">Belongs to the DNA photolyase family.</text>
</comment>
<dbReference type="Proteomes" id="UP000635606">
    <property type="component" value="Unassembled WGS sequence"/>
</dbReference>
<feature type="binding site" evidence="4">
    <location>
        <position position="248"/>
    </location>
    <ligand>
        <name>FAD</name>
        <dbReference type="ChEBI" id="CHEBI:57692"/>
    </ligand>
</feature>
<dbReference type="InterPro" id="IPR014729">
    <property type="entry name" value="Rossmann-like_a/b/a_fold"/>
</dbReference>
<feature type="binding site" evidence="4">
    <location>
        <begin position="347"/>
        <end position="349"/>
    </location>
    <ligand>
        <name>FAD</name>
        <dbReference type="ChEBI" id="CHEBI:57692"/>
    </ligand>
</feature>
<accession>A0A8J4E940</accession>
<proteinExistence type="inferred from homology"/>
<dbReference type="Gene3D" id="1.25.40.80">
    <property type="match status" value="1"/>
</dbReference>
<dbReference type="InterPro" id="IPR005101">
    <property type="entry name" value="Cryptochr/Photolyase_FAD-bd"/>
</dbReference>
<feature type="site" description="Electron transfer via tryptophanyl radical" evidence="5">
    <location>
        <position position="281"/>
    </location>
</feature>
<comment type="caution">
    <text evidence="8">The sequence shown here is derived from an EMBL/GenBank/DDBJ whole genome shotgun (WGS) entry which is preliminary data.</text>
</comment>
<dbReference type="GO" id="GO:0003677">
    <property type="term" value="F:DNA binding"/>
    <property type="evidence" value="ECO:0007669"/>
    <property type="project" value="TreeGrafter"/>
</dbReference>
<evidence type="ECO:0000313" key="9">
    <source>
        <dbReference type="Proteomes" id="UP000635606"/>
    </source>
</evidence>
<evidence type="ECO:0000256" key="5">
    <source>
        <dbReference type="PIRSR" id="PIRSR602081-2"/>
    </source>
</evidence>
<dbReference type="PROSITE" id="PS00394">
    <property type="entry name" value="DNA_PHOTOLYASES_1_1"/>
    <property type="match status" value="1"/>
</dbReference>
<keyword evidence="9" id="KW-1185">Reference proteome</keyword>
<sequence length="427" mass="46933">MDTAVVLFTRDLRVHDNPALHEACRTAAKVVPLFVLDPSAPSSPNRQRFLLESLADLRESLRGKGGDLVVREGDPVEETLKVASEVDADGIALAADASPYAHRRERRLVEGAGRRSVKLFPGATVVPAGDVRTGGGGHYKVFTPYWRAWQAAPHRDVVAAPRKVVLPAGIDPGRLPEPAAGSGFAAGGETAGRKRVKAWLGSVGDYDDIHNDLPGDGTSRLSPYLHFGCVSPLDLATAASTRDGAEPFVRQLCWRDFYAQVLAAFPDLRTKAYRPGADDTWKKDRNALEAWESGHTGVPIVDAGMRQLVDEGWMHNRARLVTASYLTKHLGVDWRSGAAVFMHHLLDADVANNYGNWQWVAGTGNDTRPYRRFNPIRQGLRFDPDGDYVRRYVPELADVPGKAVHTPWDLDEATRRALKYPEPLTLD</sequence>
<dbReference type="GO" id="GO:0006950">
    <property type="term" value="P:response to stress"/>
    <property type="evidence" value="ECO:0007669"/>
    <property type="project" value="UniProtKB-ARBA"/>
</dbReference>
<dbReference type="EMBL" id="BOPH01000015">
    <property type="protein sequence ID" value="GIJ66039.1"/>
    <property type="molecule type" value="Genomic_DNA"/>
</dbReference>
<dbReference type="GO" id="GO:0006139">
    <property type="term" value="P:nucleobase-containing compound metabolic process"/>
    <property type="evidence" value="ECO:0007669"/>
    <property type="project" value="UniProtKB-ARBA"/>
</dbReference>
<dbReference type="RefSeq" id="WP_203926037.1">
    <property type="nucleotide sequence ID" value="NZ_BOPH01000015.1"/>
</dbReference>
<name>A0A8J4E940_9ACTN</name>
<evidence type="ECO:0000256" key="6">
    <source>
        <dbReference type="RuleBase" id="RU004182"/>
    </source>
</evidence>
<feature type="binding site" evidence="4">
    <location>
        <position position="206"/>
    </location>
    <ligand>
        <name>FAD</name>
        <dbReference type="ChEBI" id="CHEBI:57692"/>
    </ligand>
</feature>
<dbReference type="GO" id="GO:0009416">
    <property type="term" value="P:response to light stimulus"/>
    <property type="evidence" value="ECO:0007669"/>
    <property type="project" value="TreeGrafter"/>
</dbReference>
<feature type="binding site" evidence="4">
    <location>
        <begin position="218"/>
        <end position="222"/>
    </location>
    <ligand>
        <name>FAD</name>
        <dbReference type="ChEBI" id="CHEBI:57692"/>
    </ligand>
</feature>
<evidence type="ECO:0000256" key="2">
    <source>
        <dbReference type="ARBA" id="ARBA00022827"/>
    </source>
</evidence>
<dbReference type="GO" id="GO:0003904">
    <property type="term" value="F:deoxyribodipyrimidine photo-lyase activity"/>
    <property type="evidence" value="ECO:0007669"/>
    <property type="project" value="TreeGrafter"/>
</dbReference>